<organism evidence="1">
    <name type="scientific">Myoviridae sp. ctmii12</name>
    <dbReference type="NCBI Taxonomy" id="2827614"/>
    <lineage>
        <taxon>Viruses</taxon>
        <taxon>Duplodnaviria</taxon>
        <taxon>Heunggongvirae</taxon>
        <taxon>Uroviricota</taxon>
        <taxon>Caudoviricetes</taxon>
    </lineage>
</organism>
<reference evidence="1" key="1">
    <citation type="journal article" date="2021" name="Proc. Natl. Acad. Sci. U.S.A.">
        <title>A Catalog of Tens of Thousands of Viruses from Human Metagenomes Reveals Hidden Associations with Chronic Diseases.</title>
        <authorList>
            <person name="Tisza M.J."/>
            <person name="Buck C.B."/>
        </authorList>
    </citation>
    <scope>NUCLEOTIDE SEQUENCE</scope>
    <source>
        <strain evidence="1">Ctmii12</strain>
    </source>
</reference>
<sequence>MMKLSDVKGDRVLDVLADLIAPVTNIAIDDKAAAIFKKAVVPEEEKKNTVIKRLKENLPALIKGHKDDLIEIMCIISGQSKKEYVENLSLASFTKDLIDLITDQEFQRLF</sequence>
<proteinExistence type="predicted"/>
<protein>
    <submittedName>
        <fullName evidence="1">Uncharacterized protein</fullName>
    </submittedName>
</protein>
<accession>A0A8S5LRA8</accession>
<evidence type="ECO:0000313" key="1">
    <source>
        <dbReference type="EMBL" id="DAD72581.1"/>
    </source>
</evidence>
<name>A0A8S5LRA8_9CAUD</name>
<dbReference type="EMBL" id="BK015901">
    <property type="protein sequence ID" value="DAD72581.1"/>
    <property type="molecule type" value="Genomic_DNA"/>
</dbReference>